<evidence type="ECO:0008006" key="4">
    <source>
        <dbReference type="Google" id="ProtNLM"/>
    </source>
</evidence>
<evidence type="ECO:0000256" key="1">
    <source>
        <dbReference type="SAM" id="MobiDB-lite"/>
    </source>
</evidence>
<dbReference type="Proteomes" id="UP001234989">
    <property type="component" value="Chromosome 12"/>
</dbReference>
<sequence>MAIKWRKPGHDFLKLNSDGTSRGNSGPGSDGGITRDENGMLIAAYAFNLGEVEVETDSLLLVQWITYTSKPPGAFGMISNILRG</sequence>
<gene>
    <name evidence="2" type="ORF">MTR67_052727</name>
</gene>
<reference evidence="2" key="1">
    <citation type="submission" date="2023-08" db="EMBL/GenBank/DDBJ databases">
        <title>A de novo genome assembly of Solanum verrucosum Schlechtendal, a Mexican diploid species geographically isolated from the other diploid A-genome species in potato relatives.</title>
        <authorList>
            <person name="Hosaka K."/>
        </authorList>
    </citation>
    <scope>NUCLEOTIDE SEQUENCE</scope>
    <source>
        <tissue evidence="2">Young leaves</tissue>
    </source>
</reference>
<keyword evidence="3" id="KW-1185">Reference proteome</keyword>
<dbReference type="PANTHER" id="PTHR47723:SF19">
    <property type="entry name" value="POLYNUCLEOTIDYL TRANSFERASE, RIBONUCLEASE H-LIKE SUPERFAMILY PROTEIN"/>
    <property type="match status" value="1"/>
</dbReference>
<dbReference type="InterPro" id="IPR012337">
    <property type="entry name" value="RNaseH-like_sf"/>
</dbReference>
<feature type="region of interest" description="Disordered" evidence="1">
    <location>
        <begin position="14"/>
        <end position="34"/>
    </location>
</feature>
<dbReference type="AlphaFoldDB" id="A0AAF1A064"/>
<dbReference type="PANTHER" id="PTHR47723">
    <property type="entry name" value="OS05G0353850 PROTEIN"/>
    <property type="match status" value="1"/>
</dbReference>
<organism evidence="2 3">
    <name type="scientific">Solanum verrucosum</name>
    <dbReference type="NCBI Taxonomy" id="315347"/>
    <lineage>
        <taxon>Eukaryota</taxon>
        <taxon>Viridiplantae</taxon>
        <taxon>Streptophyta</taxon>
        <taxon>Embryophyta</taxon>
        <taxon>Tracheophyta</taxon>
        <taxon>Spermatophyta</taxon>
        <taxon>Magnoliopsida</taxon>
        <taxon>eudicotyledons</taxon>
        <taxon>Gunneridae</taxon>
        <taxon>Pentapetalae</taxon>
        <taxon>asterids</taxon>
        <taxon>lamiids</taxon>
        <taxon>Solanales</taxon>
        <taxon>Solanaceae</taxon>
        <taxon>Solanoideae</taxon>
        <taxon>Solaneae</taxon>
        <taxon>Solanum</taxon>
    </lineage>
</organism>
<evidence type="ECO:0000313" key="3">
    <source>
        <dbReference type="Proteomes" id="UP001234989"/>
    </source>
</evidence>
<proteinExistence type="predicted"/>
<evidence type="ECO:0000313" key="2">
    <source>
        <dbReference type="EMBL" id="WMV59342.1"/>
    </source>
</evidence>
<accession>A0AAF1A064</accession>
<dbReference type="InterPro" id="IPR053151">
    <property type="entry name" value="RNase_H-like"/>
</dbReference>
<protein>
    <recommendedName>
        <fullName evidence="4">RNase H type-1 domain-containing protein</fullName>
    </recommendedName>
</protein>
<dbReference type="SUPFAM" id="SSF53098">
    <property type="entry name" value="Ribonuclease H-like"/>
    <property type="match status" value="1"/>
</dbReference>
<name>A0AAF1A064_SOLVR</name>
<dbReference type="EMBL" id="CP133623">
    <property type="protein sequence ID" value="WMV59342.1"/>
    <property type="molecule type" value="Genomic_DNA"/>
</dbReference>